<dbReference type="PANTHER" id="PTHR30055">
    <property type="entry name" value="HTH-TYPE TRANSCRIPTIONAL REGULATOR RUTR"/>
    <property type="match status" value="1"/>
</dbReference>
<evidence type="ECO:0000256" key="5">
    <source>
        <dbReference type="SAM" id="MobiDB-lite"/>
    </source>
</evidence>
<keyword evidence="2 4" id="KW-0238">DNA-binding</keyword>
<dbReference type="GO" id="GO:0003700">
    <property type="term" value="F:DNA-binding transcription factor activity"/>
    <property type="evidence" value="ECO:0007669"/>
    <property type="project" value="TreeGrafter"/>
</dbReference>
<organism evidence="7 8">
    <name type="scientific">Amycolatopsis orientalis</name>
    <name type="common">Nocardia orientalis</name>
    <dbReference type="NCBI Taxonomy" id="31958"/>
    <lineage>
        <taxon>Bacteria</taxon>
        <taxon>Bacillati</taxon>
        <taxon>Actinomycetota</taxon>
        <taxon>Actinomycetes</taxon>
        <taxon>Pseudonocardiales</taxon>
        <taxon>Pseudonocardiaceae</taxon>
        <taxon>Amycolatopsis</taxon>
    </lineage>
</organism>
<sequence>MTDDAGQGDAQATLMRLWRRSERPTRGRPSVLDIDSVVAAAVALADREGVANVTLANVAKDLGVTKMSLYRHIGSKAELLELMADVAIGDPPTLDPAGDWRAGLTALAEANREVLMSHPWLVELPLSGPPAGPHAVAWMDAFLRTLRDTGLDWSTKGGILVLIGGYVRLACAQAIQLAEGRKDSGLSQAQAEQSYGKGLAELIDPERFPDAAGFLTAGLGAAPPDQADDPDFGFGLDVVLNGIATLVDAS</sequence>
<dbReference type="GO" id="GO:0000976">
    <property type="term" value="F:transcription cis-regulatory region binding"/>
    <property type="evidence" value="ECO:0007669"/>
    <property type="project" value="TreeGrafter"/>
</dbReference>
<feature type="DNA-binding region" description="H-T-H motif" evidence="4">
    <location>
        <begin position="54"/>
        <end position="73"/>
    </location>
</feature>
<gene>
    <name evidence="7" type="ORF">SD37_01630</name>
</gene>
<dbReference type="Pfam" id="PF00440">
    <property type="entry name" value="TetR_N"/>
    <property type="match status" value="1"/>
</dbReference>
<dbReference type="Gene3D" id="1.10.357.10">
    <property type="entry name" value="Tetracycline Repressor, domain 2"/>
    <property type="match status" value="1"/>
</dbReference>
<feature type="domain" description="HTH tetR-type" evidence="6">
    <location>
        <begin position="31"/>
        <end position="91"/>
    </location>
</feature>
<evidence type="ECO:0000256" key="2">
    <source>
        <dbReference type="ARBA" id="ARBA00023125"/>
    </source>
</evidence>
<evidence type="ECO:0000313" key="7">
    <source>
        <dbReference type="EMBL" id="ANN14482.1"/>
    </source>
</evidence>
<dbReference type="SUPFAM" id="SSF48498">
    <property type="entry name" value="Tetracyclin repressor-like, C-terminal domain"/>
    <property type="match status" value="1"/>
</dbReference>
<name>A0A193BQL8_AMYOR</name>
<evidence type="ECO:0000259" key="6">
    <source>
        <dbReference type="PROSITE" id="PS50977"/>
    </source>
</evidence>
<dbReference type="GO" id="GO:0045892">
    <property type="term" value="P:negative regulation of DNA-templated transcription"/>
    <property type="evidence" value="ECO:0007669"/>
    <property type="project" value="InterPro"/>
</dbReference>
<dbReference type="InterPro" id="IPR009057">
    <property type="entry name" value="Homeodomain-like_sf"/>
</dbReference>
<dbReference type="SUPFAM" id="SSF46689">
    <property type="entry name" value="Homeodomain-like"/>
    <property type="match status" value="1"/>
</dbReference>
<dbReference type="InterPro" id="IPR004111">
    <property type="entry name" value="Repressor_TetR_C"/>
</dbReference>
<dbReference type="PANTHER" id="PTHR30055:SF151">
    <property type="entry name" value="TRANSCRIPTIONAL REGULATORY PROTEIN"/>
    <property type="match status" value="1"/>
</dbReference>
<dbReference type="PRINTS" id="PR00455">
    <property type="entry name" value="HTHTETR"/>
</dbReference>
<evidence type="ECO:0000256" key="4">
    <source>
        <dbReference type="PROSITE-ProRule" id="PRU00335"/>
    </source>
</evidence>
<dbReference type="RefSeq" id="WP_044853537.1">
    <property type="nucleotide sequence ID" value="NZ_CP016174.1"/>
</dbReference>
<dbReference type="KEGG" id="aori:SD37_01630"/>
<dbReference type="Gene3D" id="1.10.10.60">
    <property type="entry name" value="Homeodomain-like"/>
    <property type="match status" value="1"/>
</dbReference>
<keyword evidence="8" id="KW-1185">Reference proteome</keyword>
<keyword evidence="3" id="KW-0804">Transcription</keyword>
<evidence type="ECO:0000256" key="1">
    <source>
        <dbReference type="ARBA" id="ARBA00023015"/>
    </source>
</evidence>
<dbReference type="STRING" id="31958.SD37_01630"/>
<dbReference type="Pfam" id="PF02909">
    <property type="entry name" value="TetR_C_1"/>
    <property type="match status" value="1"/>
</dbReference>
<keyword evidence="1" id="KW-0805">Transcription regulation</keyword>
<dbReference type="InterPro" id="IPR036271">
    <property type="entry name" value="Tet_transcr_reg_TetR-rel_C_sf"/>
</dbReference>
<accession>A0A193BQL8</accession>
<dbReference type="InterPro" id="IPR050109">
    <property type="entry name" value="HTH-type_TetR-like_transc_reg"/>
</dbReference>
<proteinExistence type="predicted"/>
<dbReference type="InterPro" id="IPR001647">
    <property type="entry name" value="HTH_TetR"/>
</dbReference>
<feature type="region of interest" description="Disordered" evidence="5">
    <location>
        <begin position="1"/>
        <end position="20"/>
    </location>
</feature>
<dbReference type="AlphaFoldDB" id="A0A193BQL8"/>
<dbReference type="Proteomes" id="UP000093695">
    <property type="component" value="Chromosome"/>
</dbReference>
<dbReference type="EMBL" id="CP016174">
    <property type="protein sequence ID" value="ANN14482.1"/>
    <property type="molecule type" value="Genomic_DNA"/>
</dbReference>
<dbReference type="eggNOG" id="COG1309">
    <property type="taxonomic scope" value="Bacteria"/>
</dbReference>
<evidence type="ECO:0000313" key="8">
    <source>
        <dbReference type="Proteomes" id="UP000093695"/>
    </source>
</evidence>
<dbReference type="PROSITE" id="PS50977">
    <property type="entry name" value="HTH_TETR_2"/>
    <property type="match status" value="1"/>
</dbReference>
<protein>
    <submittedName>
        <fullName evidence="7">TetR family transcriptional regulator</fullName>
    </submittedName>
</protein>
<reference evidence="7 8" key="1">
    <citation type="journal article" date="2015" name="Genome Announc.">
        <title>Draft Genome Sequence of Norvancomycin-Producing Strain Amycolatopsis orientalis CPCC200066.</title>
        <authorList>
            <person name="Lei X."/>
            <person name="Yuan F."/>
            <person name="Shi Y."/>
            <person name="Li X."/>
            <person name="Wang L."/>
            <person name="Hong B."/>
        </authorList>
    </citation>
    <scope>NUCLEOTIDE SEQUENCE [LARGE SCALE GENOMIC DNA]</scope>
    <source>
        <strain evidence="7 8">B-37</strain>
    </source>
</reference>
<evidence type="ECO:0000256" key="3">
    <source>
        <dbReference type="ARBA" id="ARBA00023163"/>
    </source>
</evidence>